<sequence>MTDPVHPDSKLERVLAPHMANPSRVAQLRMVHDVCQQLHDNGHRNFQLAALAREMAARKLLSVSTMMNGAKHNGFGALAKVWQAFVNDPDPELDPMWPMSHPEVVFQRLLAVPGRREHMAAKLREVHQLCRARFARGEQDFRPSIVAGAAAERGIKESVILSGASKKDYAELLDGWQALALQRGPVDEEGVPPNHPDAVLRRLLRSPNEKTSQHRYYRGLHEVCQAKVEAGEYDLSRSAIAAAAVKAGVFTSANTLVTKFATNDSYREILEAWQELANSRWIDTDPKLPPTNPHAVYRRLAAKRGRADALQRLLGVHRVCFLHHASGSRDFTTKTIGQLCEEQGVLAAHTIHATSSDDYRTLASAWSDHARPWLAETEPPKELPKRLQRAHDVHLEWVRRDYPEFEEWRLIAVEWLEGTSSGLSQRLSMLSAFFEDYLTRLDVPKLPAELLRRGTRLPDFIDVAARSSDNKRKVQINNQLSELLDYALLRDCSDEEDGERIISPAFRNPFPRAGGARGITLGESNKPALPYGYIHELRRILAQGPTFRDWTFAHDAQGAELGKHGAPGKAWFTVPLSLIDKDDPDCVWRKRVVPRKGKPKVFYQIWSPVRWVALLVKLLLPLRTAQVRWLDSGESDTWKYVAGAWVPNDHPLAALDQRAPWSQGVHRRVVDSVDAKVTTELYISTNKTADREKSGPEKGYQIPWFVSPDPIEDVYYWLEKLRDWQSKYNPIGRRTSWMELDARHIGPKTKAQRASYADTCFLFRAAEKPDPKDRALPIADGEVSYAWMGLLREFQNRLSKRGEVDAGGEPIVLVKFDDMGRGTTDFVLHGLRVSLITALALDGELPFPILQKLVGHARLLMTLYYFRPGETNKRLVLSEVGARLDAKKEASIHRFYKDTAHDRLVDTAICNSKATLAAVIPIHPAERNPAGWMPMHHGMCLVGGNTSELEDNRKIGGCHNGGPDTGTPGKPNYSAVPGGARNCIRCRWFVTEPHYLPALAAHFHTLAYHFDEARNASMDSEKKLQTLKREKAGIEADGNVFDQMTELRQAERIWEANMKRFSDRCEDLVACWRLVERCKNALNEGPAEGLQLMVQGDISHIEAVFEETESELLQLVGVCENVQLYPDLDPGKAIVRRSQHLDTALYNEGLPPMFLRLTEAEQLSVGNAFVQRLAKVANPESMYLGQRKIVEIIDAGAKLGESLGIDLVASLPELLDPRPSTKALSRGRDLELIEA</sequence>
<protein>
    <submittedName>
        <fullName evidence="2">Gamma-mobile-trio protein GmtX</fullName>
    </submittedName>
</protein>
<feature type="coiled-coil region" evidence="1">
    <location>
        <begin position="1010"/>
        <end position="1037"/>
    </location>
</feature>
<keyword evidence="1" id="KW-0175">Coiled coil</keyword>
<dbReference type="InterPro" id="IPR024965">
    <property type="entry name" value="Putative_integrase"/>
</dbReference>
<evidence type="ECO:0000313" key="3">
    <source>
        <dbReference type="Proteomes" id="UP001606300"/>
    </source>
</evidence>
<gene>
    <name evidence="2" type="primary">gmtX</name>
    <name evidence="2" type="ORF">ACG02S_01040</name>
</gene>
<comment type="caution">
    <text evidence="2">The sequence shown here is derived from an EMBL/GenBank/DDBJ whole genome shotgun (WGS) entry which is preliminary data.</text>
</comment>
<evidence type="ECO:0000313" key="2">
    <source>
        <dbReference type="EMBL" id="MFG6412476.1"/>
    </source>
</evidence>
<evidence type="ECO:0000256" key="1">
    <source>
        <dbReference type="SAM" id="Coils"/>
    </source>
</evidence>
<dbReference type="RefSeq" id="WP_394468582.1">
    <property type="nucleotide sequence ID" value="NZ_JBIGHY010000001.1"/>
</dbReference>
<keyword evidence="3" id="KW-1185">Reference proteome</keyword>
<dbReference type="EMBL" id="JBIGHY010000001">
    <property type="protein sequence ID" value="MFG6412476.1"/>
    <property type="molecule type" value="Genomic_DNA"/>
</dbReference>
<accession>A0ABW7EG82</accession>
<dbReference type="NCBIfam" id="NF040692">
    <property type="entry name" value="recomb_assoc"/>
    <property type="match status" value="1"/>
</dbReference>
<organism evidence="2 3">
    <name type="scientific">Pelomonas dachongensis</name>
    <dbReference type="NCBI Taxonomy" id="3299029"/>
    <lineage>
        <taxon>Bacteria</taxon>
        <taxon>Pseudomonadati</taxon>
        <taxon>Pseudomonadota</taxon>
        <taxon>Betaproteobacteria</taxon>
        <taxon>Burkholderiales</taxon>
        <taxon>Sphaerotilaceae</taxon>
        <taxon>Roseateles</taxon>
    </lineage>
</organism>
<name>A0ABW7EG82_9BURK</name>
<dbReference type="Proteomes" id="UP001606300">
    <property type="component" value="Unassembled WGS sequence"/>
</dbReference>
<reference evidence="2 3" key="1">
    <citation type="submission" date="2024-09" db="EMBL/GenBank/DDBJ databases">
        <title>Novel species of the genus Pelomonas and Roseateles isolated from streams.</title>
        <authorList>
            <person name="Lu H."/>
        </authorList>
    </citation>
    <scope>NUCLEOTIDE SEQUENCE [LARGE SCALE GENOMIC DNA]</scope>
    <source>
        <strain evidence="2 3">DC23W</strain>
    </source>
</reference>
<proteinExistence type="predicted"/>
<dbReference type="Pfam" id="PF13009">
    <property type="entry name" value="Integrase_2"/>
    <property type="match status" value="1"/>
</dbReference>
<dbReference type="InterPro" id="IPR048061">
    <property type="entry name" value="GmtX-like"/>
</dbReference>